<dbReference type="eggNOG" id="ENOG502S89R">
    <property type="taxonomic scope" value="Eukaryota"/>
</dbReference>
<proteinExistence type="predicted"/>
<dbReference type="InParanoid" id="A7TNE3"/>
<dbReference type="PhylomeDB" id="A7TNE3"/>
<dbReference type="AlphaFoldDB" id="A7TNE3"/>
<dbReference type="OMA" id="HPINHET"/>
<evidence type="ECO:0008006" key="4">
    <source>
        <dbReference type="Google" id="ProtNLM"/>
    </source>
</evidence>
<dbReference type="KEGG" id="vpo:Kpol_1014p14"/>
<feature type="compositionally biased region" description="Low complexity" evidence="1">
    <location>
        <begin position="248"/>
        <end position="273"/>
    </location>
</feature>
<evidence type="ECO:0000256" key="1">
    <source>
        <dbReference type="SAM" id="MobiDB-lite"/>
    </source>
</evidence>
<evidence type="ECO:0000313" key="2">
    <source>
        <dbReference type="EMBL" id="EDO16196.1"/>
    </source>
</evidence>
<dbReference type="RefSeq" id="XP_001644054.1">
    <property type="nucleotide sequence ID" value="XM_001644004.1"/>
</dbReference>
<organism evidence="3">
    <name type="scientific">Vanderwaltozyma polyspora (strain ATCC 22028 / DSM 70294 / BCRC 21397 / CBS 2163 / NBRC 10782 / NRRL Y-8283 / UCD 57-17)</name>
    <name type="common">Kluyveromyces polysporus</name>
    <dbReference type="NCBI Taxonomy" id="436907"/>
    <lineage>
        <taxon>Eukaryota</taxon>
        <taxon>Fungi</taxon>
        <taxon>Dikarya</taxon>
        <taxon>Ascomycota</taxon>
        <taxon>Saccharomycotina</taxon>
        <taxon>Saccharomycetes</taxon>
        <taxon>Saccharomycetales</taxon>
        <taxon>Saccharomycetaceae</taxon>
        <taxon>Vanderwaltozyma</taxon>
    </lineage>
</organism>
<name>A7TNE3_VANPO</name>
<protein>
    <recommendedName>
        <fullName evidence="4">Myb/SANT-like DNA-binding domain-containing protein</fullName>
    </recommendedName>
</protein>
<gene>
    <name evidence="2" type="ORF">Kpol_1014p14</name>
</gene>
<dbReference type="EMBL" id="DS480430">
    <property type="protein sequence ID" value="EDO16196.1"/>
    <property type="molecule type" value="Genomic_DNA"/>
</dbReference>
<feature type="region of interest" description="Disordered" evidence="1">
    <location>
        <begin position="236"/>
        <end position="273"/>
    </location>
</feature>
<dbReference type="Proteomes" id="UP000000267">
    <property type="component" value="Unassembled WGS sequence"/>
</dbReference>
<accession>A7TNE3</accession>
<dbReference type="GeneID" id="5544348"/>
<reference evidence="2 3" key="1">
    <citation type="journal article" date="2007" name="Proc. Natl. Acad. Sci. U.S.A.">
        <title>Independent sorting-out of thousands of duplicated gene pairs in two yeast species descended from a whole-genome duplication.</title>
        <authorList>
            <person name="Scannell D.R."/>
            <person name="Frank A.C."/>
            <person name="Conant G.C."/>
            <person name="Byrne K.P."/>
            <person name="Woolfit M."/>
            <person name="Wolfe K.H."/>
        </authorList>
    </citation>
    <scope>NUCLEOTIDE SEQUENCE [LARGE SCALE GENOMIC DNA]</scope>
    <source>
        <strain evidence="3">ATCC 22028 / DSM 70294 / BCRC 21397 / CBS 2163 / NBRC 10782 / NRRL Y-8283 / UCD 57-17</strain>
    </source>
</reference>
<feature type="compositionally biased region" description="Basic residues" evidence="1">
    <location>
        <begin position="238"/>
        <end position="247"/>
    </location>
</feature>
<dbReference type="HOGENOM" id="CLU_814313_0_0_1"/>
<dbReference type="STRING" id="436907.A7TNE3"/>
<evidence type="ECO:0000313" key="3">
    <source>
        <dbReference type="Proteomes" id="UP000000267"/>
    </source>
</evidence>
<sequence>MSSSMDNDSVLLKLIDEHKPHLKRYSHRLQTWELVLSKYNFITKRNYRQLRSIRNKFERLKVKYEQDRRQIPEEMVDLLEKIILESNTVSKRVYVDSRRDRARELEAMDNSTDRMPEVMVHRDSIPVQMVEESNGDPLERTRSLDLDELSSVSLAFQPPPLDSIIVGYPHGQLRHSDDSNGDNSNMKVDLASQQSSMAGYASDLKDKSDISYTKGNEGSEGDLIESQLLANILSHVTKQQHQHHHHPQLQLQQTQQHHHQQQQQQQHQQQVMRPQQQYKMNFNYTMGGNNQPSNVDIESFYSEFKKFEKNQEIFQMNVLNELHLIKNLILEKDNCSLNSAT</sequence>
<dbReference type="OrthoDB" id="4066471at2759"/>
<keyword evidence="3" id="KW-1185">Reference proteome</keyword>